<feature type="chain" id="PRO_5013661908" evidence="3">
    <location>
        <begin position="25"/>
        <end position="1006"/>
    </location>
</feature>
<dbReference type="Pfam" id="PF12895">
    <property type="entry name" value="ANAPC3"/>
    <property type="match status" value="1"/>
</dbReference>
<evidence type="ECO:0000256" key="2">
    <source>
        <dbReference type="SAM" id="Coils"/>
    </source>
</evidence>
<dbReference type="PANTHER" id="PTHR23082:SF0">
    <property type="entry name" value="GENERAL TRANSCRIPTION FACTOR 3C POLYPEPTIDE 3"/>
    <property type="match status" value="1"/>
</dbReference>
<accession>A0A2H1E7L3</accession>
<dbReference type="InterPro" id="IPR019734">
    <property type="entry name" value="TPR_rpt"/>
</dbReference>
<proteinExistence type="predicted"/>
<dbReference type="SMART" id="SM00028">
    <property type="entry name" value="TPR"/>
    <property type="match status" value="10"/>
</dbReference>
<name>A0A2H1E7L3_9FLAO</name>
<dbReference type="Pfam" id="PF13174">
    <property type="entry name" value="TPR_6"/>
    <property type="match status" value="2"/>
</dbReference>
<dbReference type="SUPFAM" id="SSF81901">
    <property type="entry name" value="HCP-like"/>
    <property type="match status" value="1"/>
</dbReference>
<protein>
    <submittedName>
        <fullName evidence="4">Uncharacterized protein</fullName>
    </submittedName>
</protein>
<dbReference type="InterPro" id="IPR039340">
    <property type="entry name" value="Tfc4/TFIIIC-102/Sfc4"/>
</dbReference>
<gene>
    <name evidence="4" type="ORF">MARIT_0884</name>
</gene>
<feature type="signal peptide" evidence="3">
    <location>
        <begin position="1"/>
        <end position="24"/>
    </location>
</feature>
<dbReference type="GO" id="GO:0000127">
    <property type="term" value="C:transcription factor TFIIIC complex"/>
    <property type="evidence" value="ECO:0007669"/>
    <property type="project" value="TreeGrafter"/>
</dbReference>
<keyword evidence="5" id="KW-1185">Reference proteome</keyword>
<feature type="repeat" description="TPR" evidence="1">
    <location>
        <begin position="610"/>
        <end position="643"/>
    </location>
</feature>
<keyword evidence="1" id="KW-0802">TPR repeat</keyword>
<organism evidence="4 5">
    <name type="scientific">Tenacibaculum maritimum NCIMB 2154</name>
    <dbReference type="NCBI Taxonomy" id="1349785"/>
    <lineage>
        <taxon>Bacteria</taxon>
        <taxon>Pseudomonadati</taxon>
        <taxon>Bacteroidota</taxon>
        <taxon>Flavobacteriia</taxon>
        <taxon>Flavobacteriales</taxon>
        <taxon>Flavobacteriaceae</taxon>
        <taxon>Tenacibaculum</taxon>
    </lineage>
</organism>
<feature type="repeat" description="TPR" evidence="1">
    <location>
        <begin position="283"/>
        <end position="316"/>
    </location>
</feature>
<feature type="repeat" description="TPR" evidence="1">
    <location>
        <begin position="647"/>
        <end position="680"/>
    </location>
</feature>
<evidence type="ECO:0000256" key="1">
    <source>
        <dbReference type="PROSITE-ProRule" id="PRU00339"/>
    </source>
</evidence>
<dbReference type="Pfam" id="PF13432">
    <property type="entry name" value="TPR_16"/>
    <property type="match status" value="1"/>
</dbReference>
<dbReference type="PANTHER" id="PTHR23082">
    <property type="entry name" value="TRANSCRIPTION INITIATION FACTOR IIIC TFIIIC , POLYPEPTIDE 3-RELATED"/>
    <property type="match status" value="1"/>
</dbReference>
<reference evidence="4 5" key="1">
    <citation type="submission" date="2016-11" db="EMBL/GenBank/DDBJ databases">
        <authorList>
            <person name="Jaros S."/>
            <person name="Januszkiewicz K."/>
            <person name="Wedrychowicz H."/>
        </authorList>
    </citation>
    <scope>NUCLEOTIDE SEQUENCE [LARGE SCALE GENOMIC DNA]</scope>
    <source>
        <strain evidence="4">NCIMB 2154T</strain>
    </source>
</reference>
<feature type="repeat" description="TPR" evidence="1">
    <location>
        <begin position="500"/>
        <end position="533"/>
    </location>
</feature>
<dbReference type="KEGG" id="tmar:MARIT_0884"/>
<dbReference type="InterPro" id="IPR011990">
    <property type="entry name" value="TPR-like_helical_dom_sf"/>
</dbReference>
<evidence type="ECO:0000313" key="5">
    <source>
        <dbReference type="Proteomes" id="UP000231564"/>
    </source>
</evidence>
<dbReference type="EMBL" id="LT634361">
    <property type="protein sequence ID" value="SFZ80959.1"/>
    <property type="molecule type" value="Genomic_DNA"/>
</dbReference>
<evidence type="ECO:0000313" key="4">
    <source>
        <dbReference type="EMBL" id="SFZ80959.1"/>
    </source>
</evidence>
<feature type="coiled-coil region" evidence="2">
    <location>
        <begin position="966"/>
        <end position="1000"/>
    </location>
</feature>
<dbReference type="AlphaFoldDB" id="A0A2H1E7L3"/>
<dbReference type="PROSITE" id="PS50005">
    <property type="entry name" value="TPR"/>
    <property type="match status" value="5"/>
</dbReference>
<dbReference type="Proteomes" id="UP000231564">
    <property type="component" value="Chromosome MARIT"/>
</dbReference>
<dbReference type="GO" id="GO:0006383">
    <property type="term" value="P:transcription by RNA polymerase III"/>
    <property type="evidence" value="ECO:0007669"/>
    <property type="project" value="InterPro"/>
</dbReference>
<keyword evidence="2" id="KW-0175">Coiled coil</keyword>
<keyword evidence="3" id="KW-0732">Signal</keyword>
<dbReference type="STRING" id="1349785.GCA_000509405_01017"/>
<evidence type="ECO:0000256" key="3">
    <source>
        <dbReference type="SAM" id="SignalP"/>
    </source>
</evidence>
<sequence length="1006" mass="116065">MKFIYFKKSFFCFFPFIFMSHIVAQTTAIDYHKNTDYHKAVTLFFNKSYAPAQQLFEKITKEAEPNQNVKANAAYYEAMSAIHLKQIDANQKVLNFVKNYPYSSKKEKAFLNVGNYYFANQKAAHALKWYEKVNEDLLNNEDRRVLNFKMGYALLASGYLKKAKEKFITLLGDPQFGNDARYYYGYIAYKEENFGEAENNLSHLADNATYKSKANYYLLDISFKSGKFEKSIQIGKSILPKADKKQQSQISKIIGESYFNLKKYKEAIPYLTQYKGKKGKWNNTDYYYLGYAYYKQGDFENAIRNFNKIIGAKNIVAQNAYYHLGECYLKLNKKPEALNAFKNASEMRFDVKVTEGAALNYAKLSYEEGNPYKSVPEVLKEYLIKYPNTPNTNEIRQLLVTSYLHQGDYEGALVYLISHKSPENEAFASEVALYRGIQLFNEQKLNKARTFFTIAATSNAQDIRDKALFWNAEIEYLQGGYEKALQNFLLLKNTSIEEADNLDYNIAYAYFKLKKYKEATNYFQRFLNHKVNDLDLNGDASNRLGDSFYATKQYNDAIQSYDKVIADGAIGSDYAQYQKAMSNGLAGNNTNKIDDLLAVINNYDHSQLKDDARFQLASTYTSLGNNAKAQEAYHDLLTNHPKSSYVPNVLLRQGLLFYGENNTEKALSKFKEVVANHPNSNEAKQAVTNARNVYIDLGRVDEYADWVKNINFINVSNADLDNATFEAAENKFLENKTAPAIEGFHKYLEAFPNGLHILKAHFHLAQLYLKTNQAIQSIPHYTFVVTQQKSEYSEESLNKLSQLYLEKNDWNNAMPLLKRLEQEANYPQNLTYALSNLMKGYYQGKDYLKAIEYAEKVLSNGKIEPSVEEDAKIIIARAAFQTNDYMTAEEYFNEVGKKAVGKLKAESLYYNAFFKHDTKEYELSNKIIQNLIANYSMYKYWGVKSYIIMAKNYYALKDAYQATYILENIIQNFTQYEDVIREAKNELRTIKNNEAKTNESVTPQQN</sequence>
<feature type="repeat" description="TPR" evidence="1">
    <location>
        <begin position="318"/>
        <end position="351"/>
    </location>
</feature>
<dbReference type="Gene3D" id="1.25.40.10">
    <property type="entry name" value="Tetratricopeptide repeat domain"/>
    <property type="match status" value="4"/>
</dbReference>
<dbReference type="SUPFAM" id="SSF48452">
    <property type="entry name" value="TPR-like"/>
    <property type="match status" value="3"/>
</dbReference>